<evidence type="ECO:0000313" key="3">
    <source>
        <dbReference type="Proteomes" id="UP000777265"/>
    </source>
</evidence>
<sequence length="366" mass="39168">MECAGAFGDLGTLIPFVLGYITLNRMDPLGILVAFGLFNIFVGLYFKTPIPVQPMKAIGGMAIAHAGTITPGMIWGAGIFTGFFWLFMGLSGAVTWIEKITTKPVVRGIMLGLGLSFMVEGLGMMKAQPLSAIGGVLLTLLLLNSRRLPGILVLLAYGAVLAFIQTPSLLTDLSHISIRFRYPEPVFARMSWSEVLAGFIILGLPQAPLTLGNAIIGTVTENNRHFPDKKVTAKSISIDHGVMNLISASIGGIPICHGAGGMAGHIRFGARTGGSIVMLGIILLAAGLFLSDSVSLLLQVFPRPILGVILFFAGIELSLVIGDIRLEKRNLFVLLVTAGTAMWNMGIAYLAGLLLYYALERRWLKI</sequence>
<keyword evidence="1" id="KW-0812">Transmembrane</keyword>
<dbReference type="EMBL" id="JAAYEE010000115">
    <property type="protein sequence ID" value="NLW35216.1"/>
    <property type="molecule type" value="Genomic_DNA"/>
</dbReference>
<protein>
    <submittedName>
        <fullName evidence="2">Sulfate transporter</fullName>
    </submittedName>
</protein>
<reference evidence="2" key="1">
    <citation type="journal article" date="2020" name="Biotechnol. Biofuels">
        <title>New insights from the biogas microbiome by comprehensive genome-resolved metagenomics of nearly 1600 species originating from multiple anaerobic digesters.</title>
        <authorList>
            <person name="Campanaro S."/>
            <person name="Treu L."/>
            <person name="Rodriguez-R L.M."/>
            <person name="Kovalovszki A."/>
            <person name="Ziels R.M."/>
            <person name="Maus I."/>
            <person name="Zhu X."/>
            <person name="Kougias P.G."/>
            <person name="Basile A."/>
            <person name="Luo G."/>
            <person name="Schluter A."/>
            <person name="Konstantinidis K.T."/>
            <person name="Angelidaki I."/>
        </authorList>
    </citation>
    <scope>NUCLEOTIDE SEQUENCE</scope>
    <source>
        <strain evidence="2">AS06rmzACSIP_7</strain>
    </source>
</reference>
<feature type="transmembrane region" description="Helical" evidence="1">
    <location>
        <begin position="105"/>
        <end position="122"/>
    </location>
</feature>
<evidence type="ECO:0000256" key="1">
    <source>
        <dbReference type="SAM" id="Phobius"/>
    </source>
</evidence>
<feature type="transmembrane region" description="Helical" evidence="1">
    <location>
        <begin position="58"/>
        <end position="85"/>
    </location>
</feature>
<gene>
    <name evidence="2" type="ORF">GXY80_07020</name>
</gene>
<feature type="transmembrane region" description="Helical" evidence="1">
    <location>
        <begin position="151"/>
        <end position="171"/>
    </location>
</feature>
<dbReference type="AlphaFoldDB" id="A0A971M502"/>
<keyword evidence="1" id="KW-1133">Transmembrane helix</keyword>
<dbReference type="GO" id="GO:0015098">
    <property type="term" value="F:molybdate ion transmembrane transporter activity"/>
    <property type="evidence" value="ECO:0007669"/>
    <property type="project" value="InterPro"/>
</dbReference>
<feature type="transmembrane region" description="Helical" evidence="1">
    <location>
        <begin position="331"/>
        <end position="359"/>
    </location>
</feature>
<feature type="transmembrane region" description="Helical" evidence="1">
    <location>
        <begin position="276"/>
        <end position="298"/>
    </location>
</feature>
<name>A0A971M502_9BACT</name>
<dbReference type="PANTHER" id="PTHR31970">
    <property type="match status" value="1"/>
</dbReference>
<dbReference type="PANTHER" id="PTHR31970:SF9">
    <property type="entry name" value="MOLYBDATE TRANSPORTER 2"/>
    <property type="match status" value="1"/>
</dbReference>
<dbReference type="InterPro" id="IPR031563">
    <property type="entry name" value="MOT1/MOT2"/>
</dbReference>
<comment type="caution">
    <text evidence="2">The sequence shown here is derived from an EMBL/GenBank/DDBJ whole genome shotgun (WGS) entry which is preliminary data.</text>
</comment>
<feature type="transmembrane region" description="Helical" evidence="1">
    <location>
        <begin position="129"/>
        <end position="145"/>
    </location>
</feature>
<accession>A0A971M502</accession>
<feature type="transmembrane region" description="Helical" evidence="1">
    <location>
        <begin position="304"/>
        <end position="324"/>
    </location>
</feature>
<keyword evidence="1" id="KW-0472">Membrane</keyword>
<evidence type="ECO:0000313" key="2">
    <source>
        <dbReference type="EMBL" id="NLW35216.1"/>
    </source>
</evidence>
<organism evidence="2 3">
    <name type="scientific">Syntrophorhabdus aromaticivorans</name>
    <dbReference type="NCBI Taxonomy" id="328301"/>
    <lineage>
        <taxon>Bacteria</taxon>
        <taxon>Pseudomonadati</taxon>
        <taxon>Thermodesulfobacteriota</taxon>
        <taxon>Syntrophorhabdia</taxon>
        <taxon>Syntrophorhabdales</taxon>
        <taxon>Syntrophorhabdaceae</taxon>
        <taxon>Syntrophorhabdus</taxon>
    </lineage>
</organism>
<proteinExistence type="predicted"/>
<dbReference type="Pfam" id="PF16983">
    <property type="entry name" value="MFS_MOT1"/>
    <property type="match status" value="2"/>
</dbReference>
<dbReference type="Proteomes" id="UP000777265">
    <property type="component" value="Unassembled WGS sequence"/>
</dbReference>
<reference evidence="2" key="2">
    <citation type="submission" date="2020-01" db="EMBL/GenBank/DDBJ databases">
        <authorList>
            <person name="Campanaro S."/>
        </authorList>
    </citation>
    <scope>NUCLEOTIDE SEQUENCE</scope>
    <source>
        <strain evidence="2">AS06rmzACSIP_7</strain>
    </source>
</reference>
<feature type="transmembrane region" description="Helical" evidence="1">
    <location>
        <begin position="29"/>
        <end position="46"/>
    </location>
</feature>